<dbReference type="AlphaFoldDB" id="A0A426U787"/>
<evidence type="ECO:0000259" key="1">
    <source>
        <dbReference type="PROSITE" id="PS51186"/>
    </source>
</evidence>
<dbReference type="PROSITE" id="PS51186">
    <property type="entry name" value="GNAT"/>
    <property type="match status" value="1"/>
</dbReference>
<comment type="caution">
    <text evidence="2">The sequence shown here is derived from an EMBL/GenBank/DDBJ whole genome shotgun (WGS) entry which is preliminary data.</text>
</comment>
<evidence type="ECO:0000313" key="3">
    <source>
        <dbReference type="Proteomes" id="UP000280307"/>
    </source>
</evidence>
<name>A0A426U787_9CHLR</name>
<dbReference type="InterPro" id="IPR000182">
    <property type="entry name" value="GNAT_dom"/>
</dbReference>
<dbReference type="SUPFAM" id="SSF55729">
    <property type="entry name" value="Acyl-CoA N-acyltransferases (Nat)"/>
    <property type="match status" value="1"/>
</dbReference>
<reference evidence="2 3" key="1">
    <citation type="submission" date="2018-12" db="EMBL/GenBank/DDBJ databases">
        <title>Genome Sequence of Candidatus Viridilinea halotolerans isolated from saline sulfide-rich spring.</title>
        <authorList>
            <person name="Grouzdev D.S."/>
            <person name="Burganskaya E.I."/>
            <person name="Krutkina M.S."/>
            <person name="Sukhacheva M.V."/>
            <person name="Gorlenko V.M."/>
        </authorList>
    </citation>
    <scope>NUCLEOTIDE SEQUENCE [LARGE SCALE GENOMIC DNA]</scope>
    <source>
        <strain evidence="2">Chok-6</strain>
    </source>
</reference>
<dbReference type="CDD" id="cd04301">
    <property type="entry name" value="NAT_SF"/>
    <property type="match status" value="1"/>
</dbReference>
<dbReference type="Gene3D" id="3.40.630.30">
    <property type="match status" value="1"/>
</dbReference>
<proteinExistence type="predicted"/>
<gene>
    <name evidence="2" type="ORF">EI684_03740</name>
</gene>
<accession>A0A426U787</accession>
<feature type="domain" description="N-acetyltransferase" evidence="1">
    <location>
        <begin position="1"/>
        <end position="183"/>
    </location>
</feature>
<dbReference type="Pfam" id="PF00583">
    <property type="entry name" value="Acetyltransf_1"/>
    <property type="match status" value="1"/>
</dbReference>
<dbReference type="Proteomes" id="UP000280307">
    <property type="component" value="Unassembled WGS sequence"/>
</dbReference>
<evidence type="ECO:0000313" key="2">
    <source>
        <dbReference type="EMBL" id="RRR75974.1"/>
    </source>
</evidence>
<keyword evidence="2" id="KW-0808">Transferase</keyword>
<dbReference type="GO" id="GO:0016747">
    <property type="term" value="F:acyltransferase activity, transferring groups other than amino-acyl groups"/>
    <property type="evidence" value="ECO:0007669"/>
    <property type="project" value="InterPro"/>
</dbReference>
<protein>
    <submittedName>
        <fullName evidence="2">GNAT family N-acetyltransferase</fullName>
    </submittedName>
</protein>
<sequence>MHIYTLTPTDTHLRHAAATLLVAEFREHWPEAWPALAAALVEVAECLAPSYICRVALDEAGALLGWIGARPTYNGRVWELHPLVVRSDQQGQGIGRALVADLEAQVAAQGGLTIMLGTDDEDDMTSLGGCDLYPDPLAHLAAIRNVRRHPYGFYQRCGFSLVGVIPDANGLGKPDIMMAKRVVRPEALSKPSML</sequence>
<dbReference type="EMBL" id="RSAS01000148">
    <property type="protein sequence ID" value="RRR75974.1"/>
    <property type="molecule type" value="Genomic_DNA"/>
</dbReference>
<organism evidence="2 3">
    <name type="scientific">Candidatus Viridilinea halotolerans</name>
    <dbReference type="NCBI Taxonomy" id="2491704"/>
    <lineage>
        <taxon>Bacteria</taxon>
        <taxon>Bacillati</taxon>
        <taxon>Chloroflexota</taxon>
        <taxon>Chloroflexia</taxon>
        <taxon>Chloroflexales</taxon>
        <taxon>Chloroflexineae</taxon>
        <taxon>Oscillochloridaceae</taxon>
        <taxon>Candidatus Viridilinea</taxon>
    </lineage>
</organism>
<dbReference type="InterPro" id="IPR016181">
    <property type="entry name" value="Acyl_CoA_acyltransferase"/>
</dbReference>